<evidence type="ECO:0000256" key="22">
    <source>
        <dbReference type="PROSITE-ProRule" id="PRU10141"/>
    </source>
</evidence>
<dbReference type="InterPro" id="IPR041381">
    <property type="entry name" value="JAK1-3/TYK2_PHL_dom"/>
</dbReference>
<dbReference type="SMART" id="SM00295">
    <property type="entry name" value="B41"/>
    <property type="match status" value="1"/>
</dbReference>
<evidence type="ECO:0000256" key="2">
    <source>
        <dbReference type="ARBA" id="ARBA00004496"/>
    </source>
</evidence>
<evidence type="ECO:0000256" key="13">
    <source>
        <dbReference type="ARBA" id="ARBA00023130"/>
    </source>
</evidence>
<dbReference type="FunFam" id="1.10.510.10:FF:000114">
    <property type="entry name" value="Tyrosine-protein kinase JAK2"/>
    <property type="match status" value="1"/>
</dbReference>
<keyword evidence="12 21" id="KW-0727">SH2 domain</keyword>
<keyword evidence="9 18" id="KW-0418">Kinase</keyword>
<protein>
    <recommendedName>
        <fullName evidence="18 23">Tyrosine-protein kinase</fullName>
        <ecNumber evidence="18 23">2.7.10.2</ecNumber>
    </recommendedName>
</protein>
<dbReference type="FunCoup" id="A0A6P7HTW8">
    <property type="interactions" value="50"/>
</dbReference>
<evidence type="ECO:0000256" key="3">
    <source>
        <dbReference type="ARBA" id="ARBA00022490"/>
    </source>
</evidence>
<organism evidence="28 29">
    <name type="scientific">Parambassis ranga</name>
    <name type="common">Indian glassy fish</name>
    <dbReference type="NCBI Taxonomy" id="210632"/>
    <lineage>
        <taxon>Eukaryota</taxon>
        <taxon>Metazoa</taxon>
        <taxon>Chordata</taxon>
        <taxon>Craniata</taxon>
        <taxon>Vertebrata</taxon>
        <taxon>Euteleostomi</taxon>
        <taxon>Actinopterygii</taxon>
        <taxon>Neopterygii</taxon>
        <taxon>Teleostei</taxon>
        <taxon>Neoteleostei</taxon>
        <taxon>Acanthomorphata</taxon>
        <taxon>Ovalentaria</taxon>
        <taxon>Ambassidae</taxon>
        <taxon>Parambassis</taxon>
    </lineage>
</organism>
<dbReference type="GO" id="GO:0005856">
    <property type="term" value="C:cytoskeleton"/>
    <property type="evidence" value="ECO:0007669"/>
    <property type="project" value="UniProtKB-UniRule"/>
</dbReference>
<evidence type="ECO:0000259" key="27">
    <source>
        <dbReference type="PROSITE" id="PS50057"/>
    </source>
</evidence>
<keyword evidence="13" id="KW-1064">Adaptive immunity</keyword>
<feature type="domain" description="FERM" evidence="27">
    <location>
        <begin position="30"/>
        <end position="364"/>
    </location>
</feature>
<dbReference type="Gene3D" id="3.30.200.20">
    <property type="entry name" value="Phosphorylase Kinase, domain 1"/>
    <property type="match status" value="2"/>
</dbReference>
<gene>
    <name evidence="29" type="primary">jak3</name>
</gene>
<dbReference type="InterPro" id="IPR019748">
    <property type="entry name" value="FERM_central"/>
</dbReference>
<dbReference type="SMART" id="SM00252">
    <property type="entry name" value="SH2"/>
    <property type="match status" value="1"/>
</dbReference>
<dbReference type="Proteomes" id="UP000515145">
    <property type="component" value="Chromosome 4"/>
</dbReference>
<reference evidence="29" key="1">
    <citation type="submission" date="2025-08" db="UniProtKB">
        <authorList>
            <consortium name="RefSeq"/>
        </authorList>
    </citation>
    <scope>IDENTIFICATION</scope>
</reference>
<dbReference type="InterPro" id="IPR041046">
    <property type="entry name" value="FERM_F2"/>
</dbReference>
<dbReference type="InterPro" id="IPR051286">
    <property type="entry name" value="JAK"/>
</dbReference>
<dbReference type="InterPro" id="IPR041155">
    <property type="entry name" value="FERM_F1"/>
</dbReference>
<dbReference type="Pfam" id="PF17887">
    <property type="entry name" value="Jak1_Phl"/>
    <property type="match status" value="1"/>
</dbReference>
<dbReference type="GO" id="GO:0050863">
    <property type="term" value="P:regulation of T cell activation"/>
    <property type="evidence" value="ECO:0007669"/>
    <property type="project" value="UniProtKB-ARBA"/>
</dbReference>
<feature type="binding site" evidence="22">
    <location>
        <position position="859"/>
    </location>
    <ligand>
        <name>ATP</name>
        <dbReference type="ChEBI" id="CHEBI:30616"/>
    </ligand>
</feature>
<dbReference type="OrthoDB" id="1915767at2759"/>
<keyword evidence="4" id="KW-0597">Phosphoprotein</keyword>
<accession>A0A6P7HTW8</accession>
<keyword evidence="10 18" id="KW-0067">ATP-binding</keyword>
<dbReference type="InterPro" id="IPR036860">
    <property type="entry name" value="SH2_dom_sf"/>
</dbReference>
<evidence type="ECO:0000256" key="18">
    <source>
        <dbReference type="PIRNR" id="PIRNR000636"/>
    </source>
</evidence>
<evidence type="ECO:0000256" key="11">
    <source>
        <dbReference type="ARBA" id="ARBA00022859"/>
    </source>
</evidence>
<feature type="domain" description="Protein kinase" evidence="26">
    <location>
        <begin position="825"/>
        <end position="1103"/>
    </location>
</feature>
<evidence type="ECO:0000256" key="12">
    <source>
        <dbReference type="ARBA" id="ARBA00022999"/>
    </source>
</evidence>
<dbReference type="Pfam" id="PF18377">
    <property type="entry name" value="FERM_F2"/>
    <property type="match status" value="1"/>
</dbReference>
<dbReference type="PRINTS" id="PR00109">
    <property type="entry name" value="TYRKINASE"/>
</dbReference>
<feature type="region of interest" description="Disordered" evidence="24">
    <location>
        <begin position="1"/>
        <end position="26"/>
    </location>
</feature>
<keyword evidence="3" id="KW-0963">Cytoplasm</keyword>
<dbReference type="FunFam" id="3.30.505.10:FF:000073">
    <property type="entry name" value="Tyrosine-protein kinase"/>
    <property type="match status" value="1"/>
</dbReference>
<evidence type="ECO:0000256" key="7">
    <source>
        <dbReference type="ARBA" id="ARBA00022737"/>
    </source>
</evidence>
<evidence type="ECO:0000256" key="17">
    <source>
        <dbReference type="ARBA" id="ARBA00063638"/>
    </source>
</evidence>
<evidence type="ECO:0000256" key="5">
    <source>
        <dbReference type="ARBA" id="ARBA00022588"/>
    </source>
</evidence>
<dbReference type="InterPro" id="IPR000719">
    <property type="entry name" value="Prot_kinase_dom"/>
</dbReference>
<proteinExistence type="inferred from homology"/>
<dbReference type="InParanoid" id="A0A6P7HTW8"/>
<evidence type="ECO:0000256" key="21">
    <source>
        <dbReference type="PROSITE-ProRule" id="PRU00191"/>
    </source>
</evidence>
<dbReference type="GO" id="GO:0035556">
    <property type="term" value="P:intracellular signal transduction"/>
    <property type="evidence" value="ECO:0007669"/>
    <property type="project" value="InterPro"/>
</dbReference>
<evidence type="ECO:0000313" key="29">
    <source>
        <dbReference type="RefSeq" id="XP_028259180.1"/>
    </source>
</evidence>
<dbReference type="Pfam" id="PF18379">
    <property type="entry name" value="FERM_F1"/>
    <property type="match status" value="1"/>
</dbReference>
<feature type="domain" description="SH2" evidence="25">
    <location>
        <begin position="383"/>
        <end position="481"/>
    </location>
</feature>
<feature type="binding site" evidence="20">
    <location>
        <position position="858"/>
    </location>
    <ligand>
        <name>ATP</name>
        <dbReference type="ChEBI" id="CHEBI:30616"/>
    </ligand>
</feature>
<evidence type="ECO:0000259" key="25">
    <source>
        <dbReference type="PROSITE" id="PS50001"/>
    </source>
</evidence>
<evidence type="ECO:0000256" key="6">
    <source>
        <dbReference type="ARBA" id="ARBA00022679"/>
    </source>
</evidence>
<dbReference type="GO" id="GO:0008284">
    <property type="term" value="P:positive regulation of cell population proliferation"/>
    <property type="evidence" value="ECO:0007669"/>
    <property type="project" value="UniProtKB-ARBA"/>
</dbReference>
<dbReference type="PROSITE" id="PS50011">
    <property type="entry name" value="PROTEIN_KINASE_DOM"/>
    <property type="match status" value="2"/>
</dbReference>
<feature type="binding site" evidence="20">
    <location>
        <begin position="831"/>
        <end position="839"/>
    </location>
    <ligand>
        <name>ATP</name>
        <dbReference type="ChEBI" id="CHEBI:30616"/>
    </ligand>
</feature>
<keyword evidence="7" id="KW-0677">Repeat</keyword>
<dbReference type="Gene3D" id="1.10.510.10">
    <property type="entry name" value="Transferase(Phosphotransferase) domain 1"/>
    <property type="match status" value="2"/>
</dbReference>
<dbReference type="SUPFAM" id="SSF55550">
    <property type="entry name" value="SH2 domain"/>
    <property type="match status" value="1"/>
</dbReference>
<evidence type="ECO:0000256" key="14">
    <source>
        <dbReference type="ARBA" id="ARBA00023136"/>
    </source>
</evidence>
<dbReference type="InterPro" id="IPR008266">
    <property type="entry name" value="Tyr_kinase_AS"/>
</dbReference>
<dbReference type="GO" id="GO:0019221">
    <property type="term" value="P:cytokine-mediated signaling pathway"/>
    <property type="evidence" value="ECO:0007669"/>
    <property type="project" value="UniProtKB-ARBA"/>
</dbReference>
<dbReference type="FunFam" id="1.10.510.10:FF:000110">
    <property type="entry name" value="Tyrosine-protein kinase"/>
    <property type="match status" value="1"/>
</dbReference>
<dbReference type="InterPro" id="IPR017441">
    <property type="entry name" value="Protein_kinase_ATP_BS"/>
</dbReference>
<keyword evidence="8 18" id="KW-0547">Nucleotide-binding</keyword>
<keyword evidence="15 18" id="KW-0829">Tyrosine-protein kinase</keyword>
<dbReference type="InterPro" id="IPR016251">
    <property type="entry name" value="Tyr_kinase_non-rcpt_Jak/Tyk2"/>
</dbReference>
<feature type="domain" description="Protein kinase" evidence="26">
    <location>
        <begin position="526"/>
        <end position="788"/>
    </location>
</feature>
<keyword evidence="6 18" id="KW-0808">Transferase</keyword>
<evidence type="ECO:0000256" key="20">
    <source>
        <dbReference type="PIRSR" id="PIRSR000636-2"/>
    </source>
</evidence>
<dbReference type="EC" id="2.7.10.2" evidence="18 23"/>
<dbReference type="GeneID" id="114434289"/>
<dbReference type="PROSITE" id="PS50001">
    <property type="entry name" value="SH2"/>
    <property type="match status" value="1"/>
</dbReference>
<evidence type="ECO:0000256" key="23">
    <source>
        <dbReference type="RuleBase" id="RU362096"/>
    </source>
</evidence>
<dbReference type="PROSITE" id="PS00109">
    <property type="entry name" value="PROTEIN_KINASE_TYR"/>
    <property type="match status" value="1"/>
</dbReference>
<feature type="active site" description="Proton acceptor" evidence="19">
    <location>
        <position position="952"/>
    </location>
</feature>
<evidence type="ECO:0000259" key="26">
    <source>
        <dbReference type="PROSITE" id="PS50011"/>
    </source>
</evidence>
<dbReference type="PIRSF" id="PIRSF000636">
    <property type="entry name" value="TyrPK_Jak"/>
    <property type="match status" value="1"/>
</dbReference>
<comment type="similarity">
    <text evidence="18">Belongs to the protein kinase superfamily. Tyr protein kinase family. JAK subfamily.</text>
</comment>
<dbReference type="CTD" id="3718"/>
<dbReference type="FunFam" id="3.30.200.20:FF:000135">
    <property type="entry name" value="Tyrosine-protein kinase"/>
    <property type="match status" value="1"/>
</dbReference>
<keyword evidence="5" id="KW-0399">Innate immunity</keyword>
<dbReference type="GO" id="GO:0007259">
    <property type="term" value="P:cell surface receptor signaling pathway via JAK-STAT"/>
    <property type="evidence" value="ECO:0007669"/>
    <property type="project" value="TreeGrafter"/>
</dbReference>
<dbReference type="Pfam" id="PF21990">
    <property type="entry name" value="SH2_1"/>
    <property type="match status" value="1"/>
</dbReference>
<dbReference type="PANTHER" id="PTHR45807">
    <property type="entry name" value="TYROSINE-PROTEIN KINASE HOPSCOTCH"/>
    <property type="match status" value="1"/>
</dbReference>
<dbReference type="SUPFAM" id="SSF50729">
    <property type="entry name" value="PH domain-like"/>
    <property type="match status" value="1"/>
</dbReference>
<dbReference type="PROSITE" id="PS50057">
    <property type="entry name" value="FERM_3"/>
    <property type="match status" value="1"/>
</dbReference>
<evidence type="ECO:0000256" key="16">
    <source>
        <dbReference type="ARBA" id="ARBA00051245"/>
    </source>
</evidence>
<evidence type="ECO:0000256" key="10">
    <source>
        <dbReference type="ARBA" id="ARBA00022840"/>
    </source>
</evidence>
<dbReference type="GO" id="GO:0005524">
    <property type="term" value="F:ATP binding"/>
    <property type="evidence" value="ECO:0007669"/>
    <property type="project" value="UniProtKB-UniRule"/>
</dbReference>
<dbReference type="GO" id="GO:0016020">
    <property type="term" value="C:membrane"/>
    <property type="evidence" value="ECO:0007669"/>
    <property type="project" value="InterPro"/>
</dbReference>
<dbReference type="Gene3D" id="2.30.29.30">
    <property type="entry name" value="Pleckstrin-homology domain (PH domain)/Phosphotyrosine-binding domain (PTB)"/>
    <property type="match status" value="1"/>
</dbReference>
<dbReference type="GO" id="GO:0060397">
    <property type="term" value="P:growth hormone receptor signaling pathway via JAK-STAT"/>
    <property type="evidence" value="ECO:0007669"/>
    <property type="project" value="TreeGrafter"/>
</dbReference>
<evidence type="ECO:0000256" key="8">
    <source>
        <dbReference type="ARBA" id="ARBA00022741"/>
    </source>
</evidence>
<feature type="compositionally biased region" description="Basic and acidic residues" evidence="24">
    <location>
        <begin position="1"/>
        <end position="18"/>
    </location>
</feature>
<sequence length="1112" mass="126658">MDLHEEESTPLVVRERGGSQRSSSSNAPNLQVHLYFFPGTKDTTTMHISPGQISAENVCIQAGKKCGILPVYISLFGLASADLSFWYPPSHMFDADENLQVHFRVRFFFGNWFGQGPRTSYRYSLTRDRISPVLDYSVIDYLFAQLRSDFIASEAGVAPPLSTQEECLGLAMLDLWIMAKERHQSVRELCKTVSYKSCLPKSHRHDIQKRNRLDRYRIRNSLKRFLKKVGNCSIDECSLKLKYLIELAGIEPSLGTETFRVDQLSSNSKSTFSLIRVSGEIGIQTSGSCHQDDALEWQTFCDFQEIIDISIQRMCHENVPQDSRMVTITRMDDRCLEAKFQILKEALSFVSLIDGYFRLTTDSTHFFCQGIAPPSILDGIKNHSHGPITSEIAVHKLKKSGCKGGTFLLRQSPKNYDNFFLTVCVQTLLGRDYKDCLIIRDEHFSLPGVPKSFSTLKELTGYYQQNKLLLAEVPVKLGHCCPPRPKELTNLIIVRNSSTMEAQGSPTPERNKFSHIQFHMIKYENLKWEESLGQGSFTRIFKGYKTDIHDGEKHVTEVLLKELDSNHKNCWESFFEAASVMSQISHKHLLHVYGVSVHGIKNIMVQEFVKYGALDLYLKRGRSVSVSWKLDVAKQLASALNFLEEKNIIHGNICAKNVLLAREGDQSQGSSPFIKLSDPGINVTMLGEDVILDRIPWVAPEVLEAPDKLALECDKWSFGATVWEIFNNGNCPLRGFNLEQKRHFYESFQQLPPSQWMELAELISQCMDYQAAFRPSCRGIIRQLNSLITSDYEILHAAEPVTQSPVSRGLGPTQQEQTLFEERHLRYISPLGKGNFGSVELCRYDPLGDNTGELVAVKKLQPNKQSTLEDFQKEVSTLSVLYCDYIVKYRGVCYSMGRLSMSLVMEYLPYGSLIGYMESYRHNINTRRMLLFASQICKGMEYLQSLRFVHRDLAARNILVASEALVKIADFGLTKVIPSDKEYYRVTHPGESPIFWYAPESISESKFSHKSDVWSFGVVLHELFSYCDMNCNPKRLWMQKIGPNVQGTSISMHLANILKNNWRLPAPPSCPAKVYSVMKQCWAYDFDERPCFTGLIDQIETIIQDERENPKG</sequence>
<dbReference type="GO" id="GO:0005131">
    <property type="term" value="F:growth hormone receptor binding"/>
    <property type="evidence" value="ECO:0007669"/>
    <property type="project" value="TreeGrafter"/>
</dbReference>
<dbReference type="GO" id="GO:0012505">
    <property type="term" value="C:endomembrane system"/>
    <property type="evidence" value="ECO:0007669"/>
    <property type="project" value="UniProtKB-SubCell"/>
</dbReference>
<keyword evidence="14" id="KW-0472">Membrane</keyword>
<dbReference type="PROSITE" id="PS00107">
    <property type="entry name" value="PROTEIN_KINASE_ATP"/>
    <property type="match status" value="1"/>
</dbReference>
<evidence type="ECO:0000256" key="24">
    <source>
        <dbReference type="SAM" id="MobiDB-lite"/>
    </source>
</evidence>
<dbReference type="GO" id="GO:0030154">
    <property type="term" value="P:cell differentiation"/>
    <property type="evidence" value="ECO:0007669"/>
    <property type="project" value="TreeGrafter"/>
</dbReference>
<dbReference type="InterPro" id="IPR011993">
    <property type="entry name" value="PH-like_dom_sf"/>
</dbReference>
<keyword evidence="11" id="KW-0391">Immunity</keyword>
<comment type="catalytic activity">
    <reaction evidence="16 18 23">
        <text>L-tyrosyl-[protein] + ATP = O-phospho-L-tyrosyl-[protein] + ADP + H(+)</text>
        <dbReference type="Rhea" id="RHEA:10596"/>
        <dbReference type="Rhea" id="RHEA-COMP:10136"/>
        <dbReference type="Rhea" id="RHEA-COMP:20101"/>
        <dbReference type="ChEBI" id="CHEBI:15378"/>
        <dbReference type="ChEBI" id="CHEBI:30616"/>
        <dbReference type="ChEBI" id="CHEBI:46858"/>
        <dbReference type="ChEBI" id="CHEBI:61978"/>
        <dbReference type="ChEBI" id="CHEBI:456216"/>
        <dbReference type="EC" id="2.7.10.2"/>
    </reaction>
</comment>
<comment type="subcellular location">
    <subcellularLocation>
        <location evidence="2">Cytoplasm</location>
    </subcellularLocation>
    <subcellularLocation>
        <location evidence="1">Endomembrane system</location>
        <topology evidence="1">Peripheral membrane protein</topology>
    </subcellularLocation>
</comment>
<dbReference type="GO" id="GO:0004715">
    <property type="term" value="F:non-membrane spanning protein tyrosine kinase activity"/>
    <property type="evidence" value="ECO:0007669"/>
    <property type="project" value="UniProtKB-UniRule"/>
</dbReference>
<dbReference type="FunFam" id="3.30.200.20:FF:000084">
    <property type="entry name" value="Tyrosine-protein kinase"/>
    <property type="match status" value="1"/>
</dbReference>
<evidence type="ECO:0000256" key="15">
    <source>
        <dbReference type="ARBA" id="ARBA00023137"/>
    </source>
</evidence>
<dbReference type="CDD" id="cd05038">
    <property type="entry name" value="PTKc_Jak_rpt2"/>
    <property type="match status" value="1"/>
</dbReference>
<dbReference type="InterPro" id="IPR000980">
    <property type="entry name" value="SH2"/>
</dbReference>
<dbReference type="PANTHER" id="PTHR45807:SF3">
    <property type="entry name" value="TYROSINE-PROTEIN KINASE JAK3"/>
    <property type="match status" value="1"/>
</dbReference>
<dbReference type="AlphaFoldDB" id="A0A6P7HTW8"/>
<evidence type="ECO:0000256" key="1">
    <source>
        <dbReference type="ARBA" id="ARBA00004184"/>
    </source>
</evidence>
<dbReference type="GO" id="GO:0045087">
    <property type="term" value="P:innate immune response"/>
    <property type="evidence" value="ECO:0007669"/>
    <property type="project" value="UniProtKB-KW"/>
</dbReference>
<dbReference type="PRINTS" id="PR01823">
    <property type="entry name" value="JANUSKINASE"/>
</dbReference>
<dbReference type="CDD" id="cd14473">
    <property type="entry name" value="FERM_B-lobe"/>
    <property type="match status" value="1"/>
</dbReference>
<dbReference type="RefSeq" id="XP_028259180.1">
    <property type="nucleotide sequence ID" value="XM_028403379.1"/>
</dbReference>
<dbReference type="InterPro" id="IPR001245">
    <property type="entry name" value="Ser-Thr/Tyr_kinase_cat_dom"/>
</dbReference>
<dbReference type="Pfam" id="PF07714">
    <property type="entry name" value="PK_Tyr_Ser-Thr"/>
    <property type="match status" value="2"/>
</dbReference>
<dbReference type="InterPro" id="IPR020635">
    <property type="entry name" value="Tyr_kinase_cat_dom"/>
</dbReference>
<dbReference type="GO" id="GO:0005829">
    <property type="term" value="C:cytosol"/>
    <property type="evidence" value="ECO:0007669"/>
    <property type="project" value="TreeGrafter"/>
</dbReference>
<evidence type="ECO:0000256" key="4">
    <source>
        <dbReference type="ARBA" id="ARBA00022553"/>
    </source>
</evidence>
<dbReference type="GO" id="GO:0002250">
    <property type="term" value="P:adaptive immune response"/>
    <property type="evidence" value="ECO:0007669"/>
    <property type="project" value="UniProtKB-KW"/>
</dbReference>
<dbReference type="Gene3D" id="3.30.505.10">
    <property type="entry name" value="SH2 domain"/>
    <property type="match status" value="1"/>
</dbReference>
<dbReference type="GO" id="GO:1903037">
    <property type="term" value="P:regulation of leukocyte cell-cell adhesion"/>
    <property type="evidence" value="ECO:0007669"/>
    <property type="project" value="UniProtKB-ARBA"/>
</dbReference>
<comment type="subunit">
    <text evidence="17">Interacts with STAM2 and MYO18A. Interacts with SHB. Interacts with CD69.</text>
</comment>
<evidence type="ECO:0000256" key="19">
    <source>
        <dbReference type="PIRSR" id="PIRSR000636-1"/>
    </source>
</evidence>
<evidence type="ECO:0000256" key="9">
    <source>
        <dbReference type="ARBA" id="ARBA00022777"/>
    </source>
</evidence>
<dbReference type="SUPFAM" id="SSF56112">
    <property type="entry name" value="Protein kinase-like (PK-like)"/>
    <property type="match status" value="2"/>
</dbReference>
<dbReference type="SMART" id="SM00219">
    <property type="entry name" value="TyrKc"/>
    <property type="match status" value="2"/>
</dbReference>
<evidence type="ECO:0000313" key="28">
    <source>
        <dbReference type="Proteomes" id="UP000515145"/>
    </source>
</evidence>
<name>A0A6P7HTW8_9TELE</name>
<keyword evidence="28" id="KW-1185">Reference proteome</keyword>
<dbReference type="InterPro" id="IPR011009">
    <property type="entry name" value="Kinase-like_dom_sf"/>
</dbReference>
<dbReference type="InterPro" id="IPR019749">
    <property type="entry name" value="Band_41_domain"/>
</dbReference>
<dbReference type="InterPro" id="IPR000299">
    <property type="entry name" value="FERM_domain"/>
</dbReference>